<name>A0A381XW04_9ZZZZ</name>
<feature type="transmembrane region" description="Helical" evidence="1">
    <location>
        <begin position="41"/>
        <end position="59"/>
    </location>
</feature>
<reference evidence="3" key="1">
    <citation type="submission" date="2018-05" db="EMBL/GenBank/DDBJ databases">
        <authorList>
            <person name="Lanie J.A."/>
            <person name="Ng W.-L."/>
            <person name="Kazmierczak K.M."/>
            <person name="Andrzejewski T.M."/>
            <person name="Davidsen T.M."/>
            <person name="Wayne K.J."/>
            <person name="Tettelin H."/>
            <person name="Glass J.I."/>
            <person name="Rusch D."/>
            <person name="Podicherti R."/>
            <person name="Tsui H.-C.T."/>
            <person name="Winkler M.E."/>
        </authorList>
    </citation>
    <scope>NUCLEOTIDE SEQUENCE</scope>
</reference>
<evidence type="ECO:0000256" key="1">
    <source>
        <dbReference type="SAM" id="Phobius"/>
    </source>
</evidence>
<keyword evidence="1" id="KW-0812">Transmembrane</keyword>
<dbReference type="InterPro" id="IPR046711">
    <property type="entry name" value="DUF6784"/>
</dbReference>
<dbReference type="Pfam" id="PF20580">
    <property type="entry name" value="DUF6784"/>
    <property type="match status" value="1"/>
</dbReference>
<organism evidence="3">
    <name type="scientific">marine metagenome</name>
    <dbReference type="NCBI Taxonomy" id="408172"/>
    <lineage>
        <taxon>unclassified sequences</taxon>
        <taxon>metagenomes</taxon>
        <taxon>ecological metagenomes</taxon>
    </lineage>
</organism>
<feature type="transmembrane region" description="Helical" evidence="1">
    <location>
        <begin position="18"/>
        <end position="35"/>
    </location>
</feature>
<feature type="transmembrane region" description="Helical" evidence="1">
    <location>
        <begin position="71"/>
        <end position="100"/>
    </location>
</feature>
<keyword evidence="1" id="KW-0472">Membrane</keyword>
<dbReference type="AlphaFoldDB" id="A0A381XW04"/>
<sequence>MIIGASMTSILYFLRHQYIWWPFYPIGYVMTAATWGGLSDFWFSVFLGWLIKLIILKIFGLKAHQRAIPFFLGLVMGDYIFVSMWALVGTLFNISTYVLWSP</sequence>
<feature type="domain" description="DUF6784" evidence="2">
    <location>
        <begin position="1"/>
        <end position="100"/>
    </location>
</feature>
<keyword evidence="1" id="KW-1133">Transmembrane helix</keyword>
<evidence type="ECO:0000313" key="3">
    <source>
        <dbReference type="EMBL" id="SVA68895.1"/>
    </source>
</evidence>
<gene>
    <name evidence="3" type="ORF">METZ01_LOCUS121749</name>
</gene>
<proteinExistence type="predicted"/>
<dbReference type="EMBL" id="UINC01016571">
    <property type="protein sequence ID" value="SVA68895.1"/>
    <property type="molecule type" value="Genomic_DNA"/>
</dbReference>
<accession>A0A381XW04</accession>
<protein>
    <recommendedName>
        <fullName evidence="2">DUF6784 domain-containing protein</fullName>
    </recommendedName>
</protein>
<evidence type="ECO:0000259" key="2">
    <source>
        <dbReference type="Pfam" id="PF20580"/>
    </source>
</evidence>